<keyword evidence="2" id="KW-1185">Reference proteome</keyword>
<gene>
    <name evidence="1" type="ORF">DILT_LOCUS12818</name>
</gene>
<protein>
    <submittedName>
        <fullName evidence="1">Uncharacterized protein</fullName>
    </submittedName>
</protein>
<dbReference type="OrthoDB" id="193931at2759"/>
<proteinExistence type="predicted"/>
<evidence type="ECO:0000313" key="1">
    <source>
        <dbReference type="EMBL" id="VDN17025.1"/>
    </source>
</evidence>
<dbReference type="Proteomes" id="UP000281553">
    <property type="component" value="Unassembled WGS sequence"/>
</dbReference>
<sequence length="136" mass="14990">MLTALSPGRSVDSQLNNLTKELRLTDSNNLCRAPSVRFDFALRGEEVTGRTEDSHSSDARIYYADGLEDLPVPTNDVITSNLAAASGSSMNSVSKLRKVRHANNVILTKSNLTVSEVLERIAEALRKNSIRFTLKR</sequence>
<dbReference type="AlphaFoldDB" id="A0A3P7LJD2"/>
<name>A0A3P7LJD2_DIBLA</name>
<reference evidence="1 2" key="1">
    <citation type="submission" date="2018-11" db="EMBL/GenBank/DDBJ databases">
        <authorList>
            <consortium name="Pathogen Informatics"/>
        </authorList>
    </citation>
    <scope>NUCLEOTIDE SEQUENCE [LARGE SCALE GENOMIC DNA]</scope>
</reference>
<accession>A0A3P7LJD2</accession>
<dbReference type="EMBL" id="UYRU01067807">
    <property type="protein sequence ID" value="VDN17025.1"/>
    <property type="molecule type" value="Genomic_DNA"/>
</dbReference>
<organism evidence="1 2">
    <name type="scientific">Dibothriocephalus latus</name>
    <name type="common">Fish tapeworm</name>
    <name type="synonym">Diphyllobothrium latum</name>
    <dbReference type="NCBI Taxonomy" id="60516"/>
    <lineage>
        <taxon>Eukaryota</taxon>
        <taxon>Metazoa</taxon>
        <taxon>Spiralia</taxon>
        <taxon>Lophotrochozoa</taxon>
        <taxon>Platyhelminthes</taxon>
        <taxon>Cestoda</taxon>
        <taxon>Eucestoda</taxon>
        <taxon>Diphyllobothriidea</taxon>
        <taxon>Diphyllobothriidae</taxon>
        <taxon>Dibothriocephalus</taxon>
    </lineage>
</organism>
<evidence type="ECO:0000313" key="2">
    <source>
        <dbReference type="Proteomes" id="UP000281553"/>
    </source>
</evidence>